<dbReference type="GO" id="GO:0006261">
    <property type="term" value="P:DNA-templated DNA replication"/>
    <property type="evidence" value="ECO:0007669"/>
    <property type="project" value="TreeGrafter"/>
</dbReference>
<dbReference type="InterPro" id="IPR015943">
    <property type="entry name" value="WD40/YVTN_repeat-like_dom_sf"/>
</dbReference>
<dbReference type="PANTHER" id="PTHR18763:SF0">
    <property type="entry name" value="WD REPEAT-CONTAINING PROTEIN 18"/>
    <property type="match status" value="1"/>
</dbReference>
<accession>A0A9W8LQ44</accession>
<keyword evidence="5" id="KW-0175">Coiled coil</keyword>
<organism evidence="7 8">
    <name type="scientific">Coemansia guatemalensis</name>
    <dbReference type="NCBI Taxonomy" id="2761395"/>
    <lineage>
        <taxon>Eukaryota</taxon>
        <taxon>Fungi</taxon>
        <taxon>Fungi incertae sedis</taxon>
        <taxon>Zoopagomycota</taxon>
        <taxon>Kickxellomycotina</taxon>
        <taxon>Kickxellomycetes</taxon>
        <taxon>Kickxellales</taxon>
        <taxon>Kickxellaceae</taxon>
        <taxon>Coemansia</taxon>
    </lineage>
</organism>
<feature type="coiled-coil region" evidence="5">
    <location>
        <begin position="448"/>
        <end position="478"/>
    </location>
</feature>
<protein>
    <submittedName>
        <fullName evidence="7">Pre-rRNA-processing protein ipi3</fullName>
    </submittedName>
</protein>
<dbReference type="InterPro" id="IPR045227">
    <property type="entry name" value="WDR18/Ipi3/RID3"/>
</dbReference>
<dbReference type="SMART" id="SM00320">
    <property type="entry name" value="WD40"/>
    <property type="match status" value="5"/>
</dbReference>
<dbReference type="InterPro" id="IPR001680">
    <property type="entry name" value="WD40_rpt"/>
</dbReference>
<dbReference type="Gene3D" id="2.130.10.10">
    <property type="entry name" value="YVTN repeat-like/Quinoprotein amine dehydrogenase"/>
    <property type="match status" value="2"/>
</dbReference>
<dbReference type="PROSITE" id="PS50082">
    <property type="entry name" value="WD_REPEATS_2"/>
    <property type="match status" value="1"/>
</dbReference>
<evidence type="ECO:0000259" key="6">
    <source>
        <dbReference type="Pfam" id="PF21031"/>
    </source>
</evidence>
<dbReference type="Pfam" id="PF00400">
    <property type="entry name" value="WD40"/>
    <property type="match status" value="2"/>
</dbReference>
<comment type="similarity">
    <text evidence="1">Belongs to the WD repeat IPI3/WDR18 family.</text>
</comment>
<keyword evidence="3" id="KW-0677">Repeat</keyword>
<evidence type="ECO:0000256" key="4">
    <source>
        <dbReference type="PROSITE-ProRule" id="PRU00221"/>
    </source>
</evidence>
<evidence type="ECO:0000256" key="2">
    <source>
        <dbReference type="ARBA" id="ARBA00022574"/>
    </source>
</evidence>
<dbReference type="GO" id="GO:0006364">
    <property type="term" value="P:rRNA processing"/>
    <property type="evidence" value="ECO:0007669"/>
    <property type="project" value="TreeGrafter"/>
</dbReference>
<dbReference type="AlphaFoldDB" id="A0A9W8LQ44"/>
<dbReference type="InterPro" id="IPR049546">
    <property type="entry name" value="WDR54_beta_prop"/>
</dbReference>
<feature type="repeat" description="WD" evidence="4">
    <location>
        <begin position="290"/>
        <end position="331"/>
    </location>
</feature>
<name>A0A9W8LQ44_9FUNG</name>
<evidence type="ECO:0000313" key="7">
    <source>
        <dbReference type="EMBL" id="KAJ2793493.1"/>
    </source>
</evidence>
<comment type="caution">
    <text evidence="7">The sequence shown here is derived from an EMBL/GenBank/DDBJ whole genome shotgun (WGS) entry which is preliminary data.</text>
</comment>
<dbReference type="GO" id="GO:0120330">
    <property type="term" value="C:rixosome complex"/>
    <property type="evidence" value="ECO:0007669"/>
    <property type="project" value="TreeGrafter"/>
</dbReference>
<dbReference type="PROSITE" id="PS50294">
    <property type="entry name" value="WD_REPEATS_REGION"/>
    <property type="match status" value="1"/>
</dbReference>
<dbReference type="OrthoDB" id="245697at2759"/>
<dbReference type="SUPFAM" id="SSF50978">
    <property type="entry name" value="WD40 repeat-like"/>
    <property type="match status" value="1"/>
</dbReference>
<evidence type="ECO:0000256" key="5">
    <source>
        <dbReference type="SAM" id="Coils"/>
    </source>
</evidence>
<evidence type="ECO:0000256" key="3">
    <source>
        <dbReference type="ARBA" id="ARBA00022737"/>
    </source>
</evidence>
<dbReference type="InterPro" id="IPR036322">
    <property type="entry name" value="WD40_repeat_dom_sf"/>
</dbReference>
<evidence type="ECO:0000313" key="8">
    <source>
        <dbReference type="Proteomes" id="UP001140094"/>
    </source>
</evidence>
<feature type="domain" description="WD repeat-containing protein 54 beta-propeller" evidence="6">
    <location>
        <begin position="89"/>
        <end position="147"/>
    </location>
</feature>
<gene>
    <name evidence="7" type="primary">IPI3</name>
    <name evidence="7" type="ORF">H4R20_006524</name>
</gene>
<sequence length="494" mass="52606">MFTEVVSIGSKNGIQVYDLRRGAKLAQCMGVGIGGRQGFGMCDTWVAAVNETKPVCHVYALNRGDAGAKLVFPFPEEIACVQALDSGRYFAAGSRSGRILVWETASGRMVGAWDAHYGAVTALASDVGVLVSGGEDAVVHMWMLSQALDQHALGSAGVAPIVTMAEHTMPISAISIPQTGLLAGRARVYTAGRDQTCKQWSVQMGRGEERYSGEAQLLATFLYPAAVSDIAVDKGETRLFAGTADGLFQTNLYAFTKADADAVENELVDSELVALGGACDAVFSKVHIEYPAAERHISAVSLGHDGTLVVSASQEGTVRVWDTASRQCVRTISDKQLSAGVSQLSIQLAPPQLGGPRVLVGVGQQRPEAMAGQLLGGKVTSISFAPLQRLFRANSVAEAGGTEAGVKRRLDDAREDMARFDAGLASDTAYGETARGDMTLLNGLRTVDGTARRQVANLQQQIEQLQRHSARTRRLNDELYQSAVTEWLGSRQKS</sequence>
<keyword evidence="2 4" id="KW-0853">WD repeat</keyword>
<dbReference type="GO" id="GO:0005656">
    <property type="term" value="C:nuclear pre-replicative complex"/>
    <property type="evidence" value="ECO:0007669"/>
    <property type="project" value="TreeGrafter"/>
</dbReference>
<proteinExistence type="inferred from homology"/>
<keyword evidence="8" id="KW-1185">Reference proteome</keyword>
<evidence type="ECO:0000256" key="1">
    <source>
        <dbReference type="ARBA" id="ARBA00010143"/>
    </source>
</evidence>
<reference evidence="7" key="1">
    <citation type="submission" date="2022-07" db="EMBL/GenBank/DDBJ databases">
        <title>Phylogenomic reconstructions and comparative analyses of Kickxellomycotina fungi.</title>
        <authorList>
            <person name="Reynolds N.K."/>
            <person name="Stajich J.E."/>
            <person name="Barry K."/>
            <person name="Grigoriev I.V."/>
            <person name="Crous P."/>
            <person name="Smith M.E."/>
        </authorList>
    </citation>
    <scope>NUCLEOTIDE SEQUENCE</scope>
    <source>
        <strain evidence="7">NRRL 1565</strain>
    </source>
</reference>
<dbReference type="Pfam" id="PF21031">
    <property type="entry name" value="WDR54"/>
    <property type="match status" value="1"/>
</dbReference>
<dbReference type="Proteomes" id="UP001140094">
    <property type="component" value="Unassembled WGS sequence"/>
</dbReference>
<dbReference type="PANTHER" id="PTHR18763">
    <property type="entry name" value="WD-REPEAT PROTEIN 18"/>
    <property type="match status" value="1"/>
</dbReference>
<dbReference type="EMBL" id="JANBUO010002884">
    <property type="protein sequence ID" value="KAJ2793493.1"/>
    <property type="molecule type" value="Genomic_DNA"/>
</dbReference>